<evidence type="ECO:0000256" key="11">
    <source>
        <dbReference type="ARBA" id="ARBA00048017"/>
    </source>
</evidence>
<dbReference type="GO" id="GO:0045944">
    <property type="term" value="P:positive regulation of transcription by RNA polymerase II"/>
    <property type="evidence" value="ECO:0007669"/>
    <property type="project" value="TreeGrafter"/>
</dbReference>
<dbReference type="SUPFAM" id="SSF57933">
    <property type="entry name" value="TAZ domain"/>
    <property type="match status" value="1"/>
</dbReference>
<keyword evidence="4" id="KW-0479">Metal-binding</keyword>
<evidence type="ECO:0000256" key="10">
    <source>
        <dbReference type="ARBA" id="ARBA00023242"/>
    </source>
</evidence>
<dbReference type="SMART" id="SM00551">
    <property type="entry name" value="ZnF_TAZ"/>
    <property type="match status" value="1"/>
</dbReference>
<feature type="region of interest" description="Disordered" evidence="12">
    <location>
        <begin position="114"/>
        <end position="142"/>
    </location>
</feature>
<keyword evidence="3" id="KW-0808">Transferase</keyword>
<dbReference type="PANTHER" id="PTHR13808:SF1">
    <property type="entry name" value="HISTONE ACETYLTRANSFERASE"/>
    <property type="match status" value="1"/>
</dbReference>
<evidence type="ECO:0000256" key="12">
    <source>
        <dbReference type="SAM" id="MobiDB-lite"/>
    </source>
</evidence>
<comment type="caution">
    <text evidence="14">The sequence shown here is derived from an EMBL/GenBank/DDBJ whole genome shotgun (WGS) entry which is preliminary data.</text>
</comment>
<dbReference type="InterPro" id="IPR013178">
    <property type="entry name" value="Histone_AcTrfase_Rtt109/CBP"/>
</dbReference>
<evidence type="ECO:0000259" key="13">
    <source>
        <dbReference type="PROSITE" id="PS50134"/>
    </source>
</evidence>
<dbReference type="GO" id="GO:0008270">
    <property type="term" value="F:zinc ion binding"/>
    <property type="evidence" value="ECO:0007669"/>
    <property type="project" value="UniProtKB-KW"/>
</dbReference>
<dbReference type="GO" id="GO:0031490">
    <property type="term" value="F:chromatin DNA binding"/>
    <property type="evidence" value="ECO:0007669"/>
    <property type="project" value="TreeGrafter"/>
</dbReference>
<comment type="subcellular location">
    <subcellularLocation>
        <location evidence="1">Nucleus</location>
    </subcellularLocation>
</comment>
<dbReference type="EC" id="2.3.1.48" evidence="2"/>
<keyword evidence="6" id="KW-0862">Zinc</keyword>
<evidence type="ECO:0000256" key="2">
    <source>
        <dbReference type="ARBA" id="ARBA00013184"/>
    </source>
</evidence>
<accession>A0A8J4VR52</accession>
<keyword evidence="5" id="KW-0863">Zinc-finger</keyword>
<dbReference type="GO" id="GO:0005667">
    <property type="term" value="C:transcription regulator complex"/>
    <property type="evidence" value="ECO:0007669"/>
    <property type="project" value="TreeGrafter"/>
</dbReference>
<dbReference type="InterPro" id="IPR000197">
    <property type="entry name" value="Znf_TAZ"/>
</dbReference>
<dbReference type="Pfam" id="PF02135">
    <property type="entry name" value="zf-TAZ"/>
    <property type="match status" value="1"/>
</dbReference>
<dbReference type="Pfam" id="PF04502">
    <property type="entry name" value="Saf4_Yju2"/>
    <property type="match status" value="1"/>
</dbReference>
<evidence type="ECO:0000313" key="15">
    <source>
        <dbReference type="Proteomes" id="UP000737018"/>
    </source>
</evidence>
<dbReference type="GO" id="GO:0005634">
    <property type="term" value="C:nucleus"/>
    <property type="evidence" value="ECO:0007669"/>
    <property type="project" value="UniProtKB-SubCell"/>
</dbReference>
<evidence type="ECO:0000256" key="6">
    <source>
        <dbReference type="ARBA" id="ARBA00022833"/>
    </source>
</evidence>
<evidence type="ECO:0000256" key="9">
    <source>
        <dbReference type="ARBA" id="ARBA00023163"/>
    </source>
</evidence>
<keyword evidence="8" id="KW-0805">Transcription regulation</keyword>
<dbReference type="GO" id="GO:0000123">
    <property type="term" value="C:histone acetyltransferase complex"/>
    <property type="evidence" value="ECO:0007669"/>
    <property type="project" value="TreeGrafter"/>
</dbReference>
<organism evidence="14 15">
    <name type="scientific">Castanea mollissima</name>
    <name type="common">Chinese chestnut</name>
    <dbReference type="NCBI Taxonomy" id="60419"/>
    <lineage>
        <taxon>Eukaryota</taxon>
        <taxon>Viridiplantae</taxon>
        <taxon>Streptophyta</taxon>
        <taxon>Embryophyta</taxon>
        <taxon>Tracheophyta</taxon>
        <taxon>Spermatophyta</taxon>
        <taxon>Magnoliopsida</taxon>
        <taxon>eudicotyledons</taxon>
        <taxon>Gunneridae</taxon>
        <taxon>Pentapetalae</taxon>
        <taxon>rosids</taxon>
        <taxon>fabids</taxon>
        <taxon>Fagales</taxon>
        <taxon>Fagaceae</taxon>
        <taxon>Castanea</taxon>
    </lineage>
</organism>
<dbReference type="InterPro" id="IPR007590">
    <property type="entry name" value="Saf4/Yju2"/>
</dbReference>
<dbReference type="InterPro" id="IPR035898">
    <property type="entry name" value="TAZ_dom_sf"/>
</dbReference>
<keyword evidence="10" id="KW-0539">Nucleus</keyword>
<dbReference type="PANTHER" id="PTHR13808">
    <property type="entry name" value="CBP/P300-RELATED"/>
    <property type="match status" value="1"/>
</dbReference>
<keyword evidence="7" id="KW-0156">Chromatin regulator</keyword>
<dbReference type="Gene3D" id="1.20.1020.10">
    <property type="entry name" value="TAZ domain"/>
    <property type="match status" value="1"/>
</dbReference>
<dbReference type="EMBL" id="JRKL02001009">
    <property type="protein sequence ID" value="KAF3966672.1"/>
    <property type="molecule type" value="Genomic_DNA"/>
</dbReference>
<keyword evidence="15" id="KW-1185">Reference proteome</keyword>
<proteinExistence type="predicted"/>
<evidence type="ECO:0000256" key="5">
    <source>
        <dbReference type="ARBA" id="ARBA00022771"/>
    </source>
</evidence>
<dbReference type="PROSITE" id="PS50134">
    <property type="entry name" value="ZF_TAZ"/>
    <property type="match status" value="1"/>
</dbReference>
<protein>
    <recommendedName>
        <fullName evidence="2">histone acetyltransferase</fullName>
        <ecNumber evidence="2">2.3.1.48</ecNumber>
    </recommendedName>
</protein>
<gene>
    <name evidence="14" type="ORF">CMV_009242</name>
</gene>
<evidence type="ECO:0000256" key="1">
    <source>
        <dbReference type="ARBA" id="ARBA00004123"/>
    </source>
</evidence>
<evidence type="ECO:0000313" key="14">
    <source>
        <dbReference type="EMBL" id="KAF3966672.1"/>
    </source>
</evidence>
<name>A0A8J4VR52_9ROSI</name>
<keyword evidence="9" id="KW-0804">Transcription</keyword>
<dbReference type="GO" id="GO:0003713">
    <property type="term" value="F:transcription coactivator activity"/>
    <property type="evidence" value="ECO:0007669"/>
    <property type="project" value="TreeGrafter"/>
</dbReference>
<evidence type="ECO:0000256" key="3">
    <source>
        <dbReference type="ARBA" id="ARBA00022679"/>
    </source>
</evidence>
<evidence type="ECO:0000256" key="7">
    <source>
        <dbReference type="ARBA" id="ARBA00022853"/>
    </source>
</evidence>
<comment type="catalytic activity">
    <reaction evidence="11">
        <text>L-lysyl-[protein] + acetyl-CoA = N(6)-acetyl-L-lysyl-[protein] + CoA + H(+)</text>
        <dbReference type="Rhea" id="RHEA:45948"/>
        <dbReference type="Rhea" id="RHEA-COMP:9752"/>
        <dbReference type="Rhea" id="RHEA-COMP:10731"/>
        <dbReference type="ChEBI" id="CHEBI:15378"/>
        <dbReference type="ChEBI" id="CHEBI:29969"/>
        <dbReference type="ChEBI" id="CHEBI:57287"/>
        <dbReference type="ChEBI" id="CHEBI:57288"/>
        <dbReference type="ChEBI" id="CHEBI:61930"/>
        <dbReference type="EC" id="2.3.1.48"/>
    </reaction>
</comment>
<feature type="domain" description="TAZ-type" evidence="13">
    <location>
        <begin position="141"/>
        <end position="222"/>
    </location>
</feature>
<evidence type="ECO:0000256" key="8">
    <source>
        <dbReference type="ARBA" id="ARBA00023015"/>
    </source>
</evidence>
<dbReference type="Proteomes" id="UP000737018">
    <property type="component" value="Unassembled WGS sequence"/>
</dbReference>
<sequence>MTLVFLFAFSSRSRMKRRPMESRRNKNPLAVEENFPFMLPINIRCNSCAEYIYQGTNLFVYKEEVLDEKYPDFESHQICLKCTSCSAKIWVRSDPKNKDYAVVSGATKVAVSKKRKREAEEGGDAPKSLENTTLGSRTRRDEMKSMKLRKMLDLLVHTAQCVSAKCQYTNCSKVKRLFNHGIHCKISTTGGCVLCKKMWYLLQLHARGCKESVCHVPRCRDLKEHIRMRKQESDSRQKSCHDGDDETESCRGCQSC</sequence>
<dbReference type="AlphaFoldDB" id="A0A8J4VR52"/>
<dbReference type="GO" id="GO:0004402">
    <property type="term" value="F:histone acetyltransferase activity"/>
    <property type="evidence" value="ECO:0007669"/>
    <property type="project" value="InterPro"/>
</dbReference>
<evidence type="ECO:0000256" key="4">
    <source>
        <dbReference type="ARBA" id="ARBA00022723"/>
    </source>
</evidence>
<reference evidence="14" key="1">
    <citation type="submission" date="2020-03" db="EMBL/GenBank/DDBJ databases">
        <title>Castanea mollissima Vanexum genome sequencing.</title>
        <authorList>
            <person name="Staton M."/>
        </authorList>
    </citation>
    <scope>NUCLEOTIDE SEQUENCE</scope>
    <source>
        <tissue evidence="14">Leaf</tissue>
    </source>
</reference>
<dbReference type="OrthoDB" id="899at2759"/>
<dbReference type="GO" id="GO:0000398">
    <property type="term" value="P:mRNA splicing, via spliceosome"/>
    <property type="evidence" value="ECO:0007669"/>
    <property type="project" value="InterPro"/>
</dbReference>